<proteinExistence type="predicted"/>
<evidence type="ECO:0000313" key="2">
    <source>
        <dbReference type="Proteomes" id="UP000239494"/>
    </source>
</evidence>
<gene>
    <name evidence="1" type="ORF">CLV43_11411</name>
</gene>
<dbReference type="Proteomes" id="UP000239494">
    <property type="component" value="Unassembled WGS sequence"/>
</dbReference>
<sequence>MSQPMGWAPNGAPCFASGTAPSFLWMEKQLREHGLRPATGVADAFVQSQHGPAALYLITTCVLENPDAWPPLRPADDAPAASTPPR</sequence>
<organism evidence="1 2">
    <name type="scientific">Umezawaea tangerina</name>
    <dbReference type="NCBI Taxonomy" id="84725"/>
    <lineage>
        <taxon>Bacteria</taxon>
        <taxon>Bacillati</taxon>
        <taxon>Actinomycetota</taxon>
        <taxon>Actinomycetes</taxon>
        <taxon>Pseudonocardiales</taxon>
        <taxon>Pseudonocardiaceae</taxon>
        <taxon>Umezawaea</taxon>
    </lineage>
</organism>
<accession>A0A2T0SP01</accession>
<protein>
    <submittedName>
        <fullName evidence="1">Uncharacterized protein</fullName>
    </submittedName>
</protein>
<dbReference type="AlphaFoldDB" id="A0A2T0SP01"/>
<evidence type="ECO:0000313" key="1">
    <source>
        <dbReference type="EMBL" id="PRY35093.1"/>
    </source>
</evidence>
<dbReference type="OrthoDB" id="4553528at2"/>
<dbReference type="RefSeq" id="WP_146175048.1">
    <property type="nucleotide sequence ID" value="NZ_PVTF01000014.1"/>
</dbReference>
<comment type="caution">
    <text evidence="1">The sequence shown here is derived from an EMBL/GenBank/DDBJ whole genome shotgun (WGS) entry which is preliminary data.</text>
</comment>
<name>A0A2T0SP01_9PSEU</name>
<keyword evidence="2" id="KW-1185">Reference proteome</keyword>
<reference evidence="1 2" key="1">
    <citation type="submission" date="2018-03" db="EMBL/GenBank/DDBJ databases">
        <title>Genomic Encyclopedia of Archaeal and Bacterial Type Strains, Phase II (KMG-II): from individual species to whole genera.</title>
        <authorList>
            <person name="Goeker M."/>
        </authorList>
    </citation>
    <scope>NUCLEOTIDE SEQUENCE [LARGE SCALE GENOMIC DNA]</scope>
    <source>
        <strain evidence="1 2">DSM 44720</strain>
    </source>
</reference>
<dbReference type="EMBL" id="PVTF01000014">
    <property type="protein sequence ID" value="PRY35093.1"/>
    <property type="molecule type" value="Genomic_DNA"/>
</dbReference>